<evidence type="ECO:0000256" key="1">
    <source>
        <dbReference type="SAM" id="MobiDB-lite"/>
    </source>
</evidence>
<dbReference type="EMBL" id="KN832987">
    <property type="protein sequence ID" value="KIM84505.1"/>
    <property type="molecule type" value="Genomic_DNA"/>
</dbReference>
<feature type="region of interest" description="Disordered" evidence="1">
    <location>
        <begin position="1"/>
        <end position="49"/>
    </location>
</feature>
<feature type="compositionally biased region" description="Polar residues" evidence="1">
    <location>
        <begin position="23"/>
        <end position="35"/>
    </location>
</feature>
<protein>
    <submittedName>
        <fullName evidence="2">Uncharacterized protein</fullName>
    </submittedName>
</protein>
<sequence>MSNGLKHTDQENIISSHPVGKQLTDNPNGVNTPQAILNLHPEHTQTNKE</sequence>
<accession>A0A0C3FJ94</accession>
<gene>
    <name evidence="2" type="ORF">PILCRDRAFT_6159</name>
</gene>
<feature type="compositionally biased region" description="Basic and acidic residues" evidence="1">
    <location>
        <begin position="40"/>
        <end position="49"/>
    </location>
</feature>
<evidence type="ECO:0000313" key="2">
    <source>
        <dbReference type="EMBL" id="KIM84505.1"/>
    </source>
</evidence>
<evidence type="ECO:0000313" key="3">
    <source>
        <dbReference type="Proteomes" id="UP000054166"/>
    </source>
</evidence>
<organism evidence="2 3">
    <name type="scientific">Piloderma croceum (strain F 1598)</name>
    <dbReference type="NCBI Taxonomy" id="765440"/>
    <lineage>
        <taxon>Eukaryota</taxon>
        <taxon>Fungi</taxon>
        <taxon>Dikarya</taxon>
        <taxon>Basidiomycota</taxon>
        <taxon>Agaricomycotina</taxon>
        <taxon>Agaricomycetes</taxon>
        <taxon>Agaricomycetidae</taxon>
        <taxon>Atheliales</taxon>
        <taxon>Atheliaceae</taxon>
        <taxon>Piloderma</taxon>
    </lineage>
</organism>
<dbReference type="InParanoid" id="A0A0C3FJ94"/>
<dbReference type="HOGENOM" id="CLU_3143608_0_0_1"/>
<name>A0A0C3FJ94_PILCF</name>
<dbReference type="Proteomes" id="UP000054166">
    <property type="component" value="Unassembled WGS sequence"/>
</dbReference>
<reference evidence="2 3" key="1">
    <citation type="submission" date="2014-04" db="EMBL/GenBank/DDBJ databases">
        <authorList>
            <consortium name="DOE Joint Genome Institute"/>
            <person name="Kuo A."/>
            <person name="Tarkka M."/>
            <person name="Buscot F."/>
            <person name="Kohler A."/>
            <person name="Nagy L.G."/>
            <person name="Floudas D."/>
            <person name="Copeland A."/>
            <person name="Barry K.W."/>
            <person name="Cichocki N."/>
            <person name="Veneault-Fourrey C."/>
            <person name="LaButti K."/>
            <person name="Lindquist E.A."/>
            <person name="Lipzen A."/>
            <person name="Lundell T."/>
            <person name="Morin E."/>
            <person name="Murat C."/>
            <person name="Sun H."/>
            <person name="Tunlid A."/>
            <person name="Henrissat B."/>
            <person name="Grigoriev I.V."/>
            <person name="Hibbett D.S."/>
            <person name="Martin F."/>
            <person name="Nordberg H.P."/>
            <person name="Cantor M.N."/>
            <person name="Hua S.X."/>
        </authorList>
    </citation>
    <scope>NUCLEOTIDE SEQUENCE [LARGE SCALE GENOMIC DNA]</scope>
    <source>
        <strain evidence="2 3">F 1598</strain>
    </source>
</reference>
<reference evidence="3" key="2">
    <citation type="submission" date="2015-01" db="EMBL/GenBank/DDBJ databases">
        <title>Evolutionary Origins and Diversification of the Mycorrhizal Mutualists.</title>
        <authorList>
            <consortium name="DOE Joint Genome Institute"/>
            <consortium name="Mycorrhizal Genomics Consortium"/>
            <person name="Kohler A."/>
            <person name="Kuo A."/>
            <person name="Nagy L.G."/>
            <person name="Floudas D."/>
            <person name="Copeland A."/>
            <person name="Barry K.W."/>
            <person name="Cichocki N."/>
            <person name="Veneault-Fourrey C."/>
            <person name="LaButti K."/>
            <person name="Lindquist E.A."/>
            <person name="Lipzen A."/>
            <person name="Lundell T."/>
            <person name="Morin E."/>
            <person name="Murat C."/>
            <person name="Riley R."/>
            <person name="Ohm R."/>
            <person name="Sun H."/>
            <person name="Tunlid A."/>
            <person name="Henrissat B."/>
            <person name="Grigoriev I.V."/>
            <person name="Hibbett D.S."/>
            <person name="Martin F."/>
        </authorList>
    </citation>
    <scope>NUCLEOTIDE SEQUENCE [LARGE SCALE GENOMIC DNA]</scope>
    <source>
        <strain evidence="3">F 1598</strain>
    </source>
</reference>
<dbReference type="AlphaFoldDB" id="A0A0C3FJ94"/>
<feature type="compositionally biased region" description="Basic and acidic residues" evidence="1">
    <location>
        <begin position="1"/>
        <end position="10"/>
    </location>
</feature>
<proteinExistence type="predicted"/>
<keyword evidence="3" id="KW-1185">Reference proteome</keyword>